<feature type="compositionally biased region" description="Polar residues" evidence="1">
    <location>
        <begin position="174"/>
        <end position="183"/>
    </location>
</feature>
<proteinExistence type="predicted"/>
<dbReference type="InterPro" id="IPR057619">
    <property type="entry name" value="PH_PHS1"/>
</dbReference>
<organism evidence="3 4">
    <name type="scientific">Carnegiea gigantea</name>
    <dbReference type="NCBI Taxonomy" id="171969"/>
    <lineage>
        <taxon>Eukaryota</taxon>
        <taxon>Viridiplantae</taxon>
        <taxon>Streptophyta</taxon>
        <taxon>Embryophyta</taxon>
        <taxon>Tracheophyta</taxon>
        <taxon>Spermatophyta</taxon>
        <taxon>Magnoliopsida</taxon>
        <taxon>eudicotyledons</taxon>
        <taxon>Gunneridae</taxon>
        <taxon>Pentapetalae</taxon>
        <taxon>Caryophyllales</taxon>
        <taxon>Cactineae</taxon>
        <taxon>Cactaceae</taxon>
        <taxon>Cactoideae</taxon>
        <taxon>Echinocereeae</taxon>
        <taxon>Carnegiea</taxon>
    </lineage>
</organism>
<feature type="domain" description="Poor homologous synapsis 1 PH" evidence="2">
    <location>
        <begin position="67"/>
        <end position="137"/>
    </location>
</feature>
<dbReference type="Pfam" id="PF25349">
    <property type="entry name" value="PH_PHS1"/>
    <property type="match status" value="1"/>
</dbReference>
<feature type="region of interest" description="Disordered" evidence="1">
    <location>
        <begin position="174"/>
        <end position="202"/>
    </location>
</feature>
<dbReference type="Proteomes" id="UP001153076">
    <property type="component" value="Unassembled WGS sequence"/>
</dbReference>
<accession>A0A9Q1KXY5</accession>
<evidence type="ECO:0000313" key="3">
    <source>
        <dbReference type="EMBL" id="KAJ8451613.1"/>
    </source>
</evidence>
<sequence length="274" mass="30270">MAGAPATMADKGIEKPMREQWQWQAGYSRCFTYPTSYLSNTSTTISPRVSVRKRAQFKPIWISSSGSSTEEHFISKLHFTWPQVSCLSGFPARGSLVVFASYIDSTDEKQKFALRFPTISEIEDFITSLEDIFSNKISKGLTAVTAITAASSESEFAPPYRPEMTSVMTQTYAFPMPNNSQTEDGQDSHAQDGVPDSESDVSAFPPRFTSLVSNCSAEAQQDNLALALAVPSESEGLNLRAQIVKYMQDSSFLGKLKVNHSEKFPIFHVRISAT</sequence>
<dbReference type="EMBL" id="JAKOGI010000008">
    <property type="protein sequence ID" value="KAJ8451613.1"/>
    <property type="molecule type" value="Genomic_DNA"/>
</dbReference>
<evidence type="ECO:0000313" key="4">
    <source>
        <dbReference type="Proteomes" id="UP001153076"/>
    </source>
</evidence>
<gene>
    <name evidence="3" type="ORF">Cgig2_018247</name>
</gene>
<comment type="caution">
    <text evidence="3">The sequence shown here is derived from an EMBL/GenBank/DDBJ whole genome shotgun (WGS) entry which is preliminary data.</text>
</comment>
<evidence type="ECO:0000259" key="2">
    <source>
        <dbReference type="Pfam" id="PF25349"/>
    </source>
</evidence>
<keyword evidence="4" id="KW-1185">Reference proteome</keyword>
<name>A0A9Q1KXY5_9CARY</name>
<reference evidence="3" key="1">
    <citation type="submission" date="2022-04" db="EMBL/GenBank/DDBJ databases">
        <title>Carnegiea gigantea Genome sequencing and assembly v2.</title>
        <authorList>
            <person name="Copetti D."/>
            <person name="Sanderson M.J."/>
            <person name="Burquez A."/>
            <person name="Wojciechowski M.F."/>
        </authorList>
    </citation>
    <scope>NUCLEOTIDE SEQUENCE</scope>
    <source>
        <strain evidence="3">SGP5-SGP5p</strain>
        <tissue evidence="3">Aerial part</tissue>
    </source>
</reference>
<dbReference type="OrthoDB" id="1864854at2759"/>
<protein>
    <recommendedName>
        <fullName evidence="2">Poor homologous synapsis 1 PH domain-containing protein</fullName>
    </recommendedName>
</protein>
<evidence type="ECO:0000256" key="1">
    <source>
        <dbReference type="SAM" id="MobiDB-lite"/>
    </source>
</evidence>
<dbReference type="AlphaFoldDB" id="A0A9Q1KXY5"/>